<evidence type="ECO:0000256" key="1">
    <source>
        <dbReference type="SAM" id="Phobius"/>
    </source>
</evidence>
<sequence>MSNQTTPNKMSPLAILGYVVVALMFFYFCYQSGGRVGEYFYNLSVKI</sequence>
<protein>
    <submittedName>
        <fullName evidence="2">Uncharacterized protein</fullName>
    </submittedName>
</protein>
<evidence type="ECO:0000313" key="3">
    <source>
        <dbReference type="Proteomes" id="UP000770785"/>
    </source>
</evidence>
<organism evidence="2 3">
    <name type="scientific">Neolewinella antarctica</name>
    <dbReference type="NCBI Taxonomy" id="442734"/>
    <lineage>
        <taxon>Bacteria</taxon>
        <taxon>Pseudomonadati</taxon>
        <taxon>Bacteroidota</taxon>
        <taxon>Saprospiria</taxon>
        <taxon>Saprospirales</taxon>
        <taxon>Lewinellaceae</taxon>
        <taxon>Neolewinella</taxon>
    </lineage>
</organism>
<dbReference type="Proteomes" id="UP000770785">
    <property type="component" value="Unassembled WGS sequence"/>
</dbReference>
<evidence type="ECO:0000313" key="2">
    <source>
        <dbReference type="EMBL" id="NJC27892.1"/>
    </source>
</evidence>
<keyword evidence="3" id="KW-1185">Reference proteome</keyword>
<name>A0ABX0XFA9_9BACT</name>
<keyword evidence="1" id="KW-0812">Transmembrane</keyword>
<dbReference type="EMBL" id="JAATJH010000007">
    <property type="protein sequence ID" value="NJC27892.1"/>
    <property type="molecule type" value="Genomic_DNA"/>
</dbReference>
<accession>A0ABX0XFA9</accession>
<reference evidence="2 3" key="1">
    <citation type="submission" date="2020-03" db="EMBL/GenBank/DDBJ databases">
        <title>Genomic Encyclopedia of Type Strains, Phase IV (KMG-IV): sequencing the most valuable type-strain genomes for metagenomic binning, comparative biology and taxonomic classification.</title>
        <authorList>
            <person name="Goeker M."/>
        </authorList>
    </citation>
    <scope>NUCLEOTIDE SEQUENCE [LARGE SCALE GENOMIC DNA]</scope>
    <source>
        <strain evidence="2 3">DSM 105096</strain>
    </source>
</reference>
<keyword evidence="1" id="KW-0472">Membrane</keyword>
<gene>
    <name evidence="2" type="ORF">GGR27_003411</name>
</gene>
<proteinExistence type="predicted"/>
<keyword evidence="1" id="KW-1133">Transmembrane helix</keyword>
<feature type="transmembrane region" description="Helical" evidence="1">
    <location>
        <begin position="12"/>
        <end position="30"/>
    </location>
</feature>
<comment type="caution">
    <text evidence="2">The sequence shown here is derived from an EMBL/GenBank/DDBJ whole genome shotgun (WGS) entry which is preliminary data.</text>
</comment>